<accession>A0A2P2IQZ2</accession>
<evidence type="ECO:0000313" key="1">
    <source>
        <dbReference type="EMBL" id="MBW83606.1"/>
    </source>
</evidence>
<protein>
    <submittedName>
        <fullName evidence="1">Uncharacterized protein</fullName>
    </submittedName>
</protein>
<proteinExistence type="predicted"/>
<dbReference type="EMBL" id="GGEC01003123">
    <property type="protein sequence ID" value="MBW83606.1"/>
    <property type="molecule type" value="Transcribed_RNA"/>
</dbReference>
<organism evidence="1">
    <name type="scientific">Rhizophora mucronata</name>
    <name type="common">Asiatic mangrove</name>
    <dbReference type="NCBI Taxonomy" id="61149"/>
    <lineage>
        <taxon>Eukaryota</taxon>
        <taxon>Viridiplantae</taxon>
        <taxon>Streptophyta</taxon>
        <taxon>Embryophyta</taxon>
        <taxon>Tracheophyta</taxon>
        <taxon>Spermatophyta</taxon>
        <taxon>Magnoliopsida</taxon>
        <taxon>eudicotyledons</taxon>
        <taxon>Gunneridae</taxon>
        <taxon>Pentapetalae</taxon>
        <taxon>rosids</taxon>
        <taxon>fabids</taxon>
        <taxon>Malpighiales</taxon>
        <taxon>Rhizophoraceae</taxon>
        <taxon>Rhizophora</taxon>
    </lineage>
</organism>
<sequence length="56" mass="6610">MCMSMCYCWDLFSTTSYNCNRLKKLYICPVNLCTWLPSVFLFCNYEFSFVTSCCQG</sequence>
<dbReference type="AlphaFoldDB" id="A0A2P2IQZ2"/>
<reference evidence="1" key="1">
    <citation type="submission" date="2018-02" db="EMBL/GenBank/DDBJ databases">
        <title>Rhizophora mucronata_Transcriptome.</title>
        <authorList>
            <person name="Meera S.P."/>
            <person name="Sreeshan A."/>
            <person name="Augustine A."/>
        </authorList>
    </citation>
    <scope>NUCLEOTIDE SEQUENCE</scope>
    <source>
        <tissue evidence="1">Leaf</tissue>
    </source>
</reference>
<name>A0A2P2IQZ2_RHIMU</name>